<proteinExistence type="predicted"/>
<gene>
    <name evidence="1" type="ORF">PAHAL_3G193000</name>
</gene>
<evidence type="ECO:0000313" key="1">
    <source>
        <dbReference type="EMBL" id="PVH62050.1"/>
    </source>
</evidence>
<dbReference type="EMBL" id="CM008048">
    <property type="protein sequence ID" value="PVH62050.1"/>
    <property type="molecule type" value="Genomic_DNA"/>
</dbReference>
<organism evidence="1">
    <name type="scientific">Panicum hallii</name>
    <dbReference type="NCBI Taxonomy" id="206008"/>
    <lineage>
        <taxon>Eukaryota</taxon>
        <taxon>Viridiplantae</taxon>
        <taxon>Streptophyta</taxon>
        <taxon>Embryophyta</taxon>
        <taxon>Tracheophyta</taxon>
        <taxon>Spermatophyta</taxon>
        <taxon>Magnoliopsida</taxon>
        <taxon>Liliopsida</taxon>
        <taxon>Poales</taxon>
        <taxon>Poaceae</taxon>
        <taxon>PACMAD clade</taxon>
        <taxon>Panicoideae</taxon>
        <taxon>Panicodae</taxon>
        <taxon>Paniceae</taxon>
        <taxon>Panicinae</taxon>
        <taxon>Panicum</taxon>
        <taxon>Panicum sect. Panicum</taxon>
    </lineage>
</organism>
<dbReference type="Gramene" id="PVH62050">
    <property type="protein sequence ID" value="PVH62050"/>
    <property type="gene ID" value="PAHAL_3G193000"/>
</dbReference>
<sequence>MTQLQTWECHVGPSLLLHLPEVVLLLHGPRSSSWPFCSKVPTTVAGMAVNCIYPRF</sequence>
<protein>
    <submittedName>
        <fullName evidence="1">Uncharacterized protein</fullName>
    </submittedName>
</protein>
<name>A0A2T8KIP5_9POAL</name>
<accession>A0A2T8KIP5</accession>
<reference evidence="1" key="1">
    <citation type="submission" date="2018-04" db="EMBL/GenBank/DDBJ databases">
        <title>WGS assembly of Panicum hallii.</title>
        <authorList>
            <person name="Lovell J."/>
            <person name="Jenkins J."/>
            <person name="Lowry D."/>
            <person name="Mamidi S."/>
            <person name="Sreedasyam A."/>
            <person name="Weng X."/>
            <person name="Barry K."/>
            <person name="Bonette J."/>
            <person name="Campitelli B."/>
            <person name="Daum C."/>
            <person name="Gordon S."/>
            <person name="Gould B."/>
            <person name="Lipzen A."/>
            <person name="Macqueen A."/>
            <person name="Palacio-Mejia J."/>
            <person name="Plott C."/>
            <person name="Shakirov E."/>
            <person name="Shu S."/>
            <person name="Yoshinaga Y."/>
            <person name="Zane M."/>
            <person name="Rokhsar D."/>
            <person name="Grimwood J."/>
            <person name="Schmutz J."/>
            <person name="Juenger T."/>
        </authorList>
    </citation>
    <scope>NUCLEOTIDE SEQUENCE [LARGE SCALE GENOMIC DNA]</scope>
    <source>
        <strain evidence="1">FIL2</strain>
    </source>
</reference>
<dbReference type="AlphaFoldDB" id="A0A2T8KIP5"/>
<dbReference type="Proteomes" id="UP000243499">
    <property type="component" value="Chromosome 3"/>
</dbReference>